<gene>
    <name evidence="1" type="ORF">SAMN05421773_11334</name>
</gene>
<evidence type="ECO:0000313" key="2">
    <source>
        <dbReference type="Proteomes" id="UP000199207"/>
    </source>
</evidence>
<proteinExistence type="predicted"/>
<dbReference type="RefSeq" id="WP_093840504.1">
    <property type="nucleotide sequence ID" value="NZ_FOLM01000013.1"/>
</dbReference>
<evidence type="ECO:0000313" key="1">
    <source>
        <dbReference type="EMBL" id="SFD32303.1"/>
    </source>
</evidence>
<organism evidence="1 2">
    <name type="scientific">Streptomyces aidingensis</name>
    <dbReference type="NCBI Taxonomy" id="910347"/>
    <lineage>
        <taxon>Bacteria</taxon>
        <taxon>Bacillati</taxon>
        <taxon>Actinomycetota</taxon>
        <taxon>Actinomycetes</taxon>
        <taxon>Kitasatosporales</taxon>
        <taxon>Streptomycetaceae</taxon>
        <taxon>Streptomyces</taxon>
    </lineage>
</organism>
<keyword evidence="2" id="KW-1185">Reference proteome</keyword>
<dbReference type="EMBL" id="FOLM01000013">
    <property type="protein sequence ID" value="SFD32303.1"/>
    <property type="molecule type" value="Genomic_DNA"/>
</dbReference>
<dbReference type="STRING" id="910347.SAMN05421773_11334"/>
<name>A0A1I1RKX1_9ACTN</name>
<dbReference type="AlphaFoldDB" id="A0A1I1RKX1"/>
<dbReference type="Proteomes" id="UP000199207">
    <property type="component" value="Unassembled WGS sequence"/>
</dbReference>
<sequence>MSADHDCLRPVDPGLVGVRPCPRCRQRTVRLPGRTEPLCLDCFAEERTAYERMLIAGGRPVAAQIAGPACPGCGSADVDADGRTWWCRGCGIVSGVACGCAGGAPPLA</sequence>
<protein>
    <submittedName>
        <fullName evidence="1">Uncharacterized protein</fullName>
    </submittedName>
</protein>
<dbReference type="OrthoDB" id="4251108at2"/>
<accession>A0A1I1RKX1</accession>
<reference evidence="1 2" key="1">
    <citation type="submission" date="2016-10" db="EMBL/GenBank/DDBJ databases">
        <authorList>
            <person name="de Groot N.N."/>
        </authorList>
    </citation>
    <scope>NUCLEOTIDE SEQUENCE [LARGE SCALE GENOMIC DNA]</scope>
    <source>
        <strain evidence="1 2">CGMCC 4.5739</strain>
    </source>
</reference>